<dbReference type="Proteomes" id="UP001060085">
    <property type="component" value="Linkage Group LG01"/>
</dbReference>
<evidence type="ECO:0000313" key="2">
    <source>
        <dbReference type="Proteomes" id="UP001060085"/>
    </source>
</evidence>
<organism evidence="1 2">
    <name type="scientific">Catharanthus roseus</name>
    <name type="common">Madagascar periwinkle</name>
    <name type="synonym">Vinca rosea</name>
    <dbReference type="NCBI Taxonomy" id="4058"/>
    <lineage>
        <taxon>Eukaryota</taxon>
        <taxon>Viridiplantae</taxon>
        <taxon>Streptophyta</taxon>
        <taxon>Embryophyta</taxon>
        <taxon>Tracheophyta</taxon>
        <taxon>Spermatophyta</taxon>
        <taxon>Magnoliopsida</taxon>
        <taxon>eudicotyledons</taxon>
        <taxon>Gunneridae</taxon>
        <taxon>Pentapetalae</taxon>
        <taxon>asterids</taxon>
        <taxon>lamiids</taxon>
        <taxon>Gentianales</taxon>
        <taxon>Apocynaceae</taxon>
        <taxon>Rauvolfioideae</taxon>
        <taxon>Vinceae</taxon>
        <taxon>Catharanthinae</taxon>
        <taxon>Catharanthus</taxon>
    </lineage>
</organism>
<evidence type="ECO:0000313" key="1">
    <source>
        <dbReference type="EMBL" id="KAI5680874.1"/>
    </source>
</evidence>
<protein>
    <submittedName>
        <fullName evidence="1">Uncharacterized protein</fullName>
    </submittedName>
</protein>
<accession>A0ACC0C7K0</accession>
<sequence length="120" mass="13736">MEAINHVRVMLFWDSEIARDAYGPYFTGTIRKSWTLPTNRIISHAELQQNIPNTHDRNTTTLPEHITAVTQVVSDEPSMLYSTVNNDDDEVDGSDRDYVVSSQSESDDYNARKKESFKLP</sequence>
<reference evidence="2" key="1">
    <citation type="journal article" date="2023" name="Nat. Plants">
        <title>Single-cell RNA sequencing provides a high-resolution roadmap for understanding the multicellular compartmentation of specialized metabolism.</title>
        <authorList>
            <person name="Sun S."/>
            <person name="Shen X."/>
            <person name="Li Y."/>
            <person name="Li Y."/>
            <person name="Wang S."/>
            <person name="Li R."/>
            <person name="Zhang H."/>
            <person name="Shen G."/>
            <person name="Guo B."/>
            <person name="Wei J."/>
            <person name="Xu J."/>
            <person name="St-Pierre B."/>
            <person name="Chen S."/>
            <person name="Sun C."/>
        </authorList>
    </citation>
    <scope>NUCLEOTIDE SEQUENCE [LARGE SCALE GENOMIC DNA]</scope>
</reference>
<dbReference type="EMBL" id="CM044701">
    <property type="protein sequence ID" value="KAI5680874.1"/>
    <property type="molecule type" value="Genomic_DNA"/>
</dbReference>
<proteinExistence type="predicted"/>
<gene>
    <name evidence="1" type="ORF">M9H77_02101</name>
</gene>
<keyword evidence="2" id="KW-1185">Reference proteome</keyword>
<name>A0ACC0C7K0_CATRO</name>
<comment type="caution">
    <text evidence="1">The sequence shown here is derived from an EMBL/GenBank/DDBJ whole genome shotgun (WGS) entry which is preliminary data.</text>
</comment>